<dbReference type="InParanoid" id="A0A3A9JHP5"/>
<evidence type="ECO:0000313" key="3">
    <source>
        <dbReference type="Proteomes" id="UP000274097"/>
    </source>
</evidence>
<accession>A0A3A9JHP5</accession>
<dbReference type="Proteomes" id="UP000274097">
    <property type="component" value="Unassembled WGS sequence"/>
</dbReference>
<protein>
    <submittedName>
        <fullName evidence="1">Uncharacterized protein</fullName>
    </submittedName>
</protein>
<evidence type="ECO:0000313" key="4">
    <source>
        <dbReference type="Proteomes" id="UP000278036"/>
    </source>
</evidence>
<proteinExistence type="predicted"/>
<dbReference type="EMBL" id="RAQU01000102">
    <property type="protein sequence ID" value="RKK03156.1"/>
    <property type="molecule type" value="Genomic_DNA"/>
</dbReference>
<reference evidence="1 4" key="1">
    <citation type="submission" date="2018-09" db="EMBL/GenBank/DDBJ databases">
        <title>Roseomonas sp. nov., isolated from feces of Tibetan antelopes in the Qinghai-Tibet plateau, China.</title>
        <authorList>
            <person name="Tian Z."/>
        </authorList>
    </citation>
    <scope>NUCLEOTIDE SEQUENCE [LARGE SCALE GENOMIC DNA]</scope>
    <source>
        <strain evidence="2 3">Z23</strain>
        <strain evidence="1 4">Z24</strain>
    </source>
</reference>
<evidence type="ECO:0000313" key="1">
    <source>
        <dbReference type="EMBL" id="RKK03156.1"/>
    </source>
</evidence>
<dbReference type="Proteomes" id="UP000278036">
    <property type="component" value="Unassembled WGS sequence"/>
</dbReference>
<sequence>MTEADPVVIVPVMSRFASLQYTPFETRRTLRRRLRRFLPGRESLAPLPGQGMLPDVAMLQLLRSVGIASNDREVVAREIYENAAEDAPTQPSFDDLLRQGWIRTFLGRIVVSRDIRLTVRRSEATLPALACLVHRLYDVVVDVEKALAIEGGVGGAASRVAAGEVELREIGCRSPAWVAARLWEARPTDMTVAQALEWWLDRWDVLGRPNFALRDAWEEAVADEFRSNLFALLQNEGALCDWADIREQLAKEYSLAHGTPPAEALVALPIPPDTMVGRAGWCDNHTVEQMSSGRMEAFDQGWGVLRLLLIDAEARDHGPPSHPSTPDLLDFAARKPDLLEVVIFEAKYRPALVADLLVHPPMAALGCRIIANFEASHGTSDRDLEDADHGALRAKAFEDGLALLVHGLATGATPADEAAALLIHVYRDRYPRRPSDREASLSRPTLLAVAGLPKEKALEVARCLIHSLDASGPDAPAFVATLELVATADLAADVDGDTILSNYVAAVRRRDTRLSADRLSTEAAAVLVSLGRRSQVWKVQDVLLPLDVRQASAELPSEETLLAKDGIAHAIRAVIRVLAGAIRAAGRGVSEDIVLALAEAIRSGSRDDVAEGRIDAFAPVSSTLGYGHRPRPIATDVARALAALGEDRRQPLRNAFAEVAEPAFLAELLSLVPASERGLLVRRLDELDPSRSPEVYTLTAVQQRIEALLRAGLPGPAQAFLDQEREVRTLGPVPGRARIRFTFELWSSLLRKEWTTIYQAKVPEDITEEERRACRETLEFYRGLAQIQAPDAIAGSAAATFEDLRRRHPQVSSYVLNLFAARMRDFLVGDTMQIVPLDRRAEGHRVLQSAETSFRALATPSAADREAFEANAGVLLLALDRPEEAAKRLAGLPPEHEQGRTAAFLAVALSRSGLAEQAHGVLDEAERTVGRNEAIAAAWANISTGAAYAGDPFVSRDQDPTTRLKAAFHEIVGLGAAEQAKVLSLSTERALARFLTRHVCAAAADVTSLVSAMEEVRVRNGEDDVTMLLGRLLQARLEAFGWSVPDQSKGGFTPRGNPGERDLVIRRGGVTVATIEAVIARNYVPRSDLTKHFQKLLGYADCQVFFHVSYAWHPNPDTIVDALREIAQTKAPAGHLFQGVEKLRRDGDLPRGFVARYRILDDEILVIFLVLDLGQQRMRDAVGVRTAP</sequence>
<dbReference type="EMBL" id="RFLX01000023">
    <property type="protein sequence ID" value="RMI19210.1"/>
    <property type="molecule type" value="Genomic_DNA"/>
</dbReference>
<dbReference type="RefSeq" id="WP_120639300.1">
    <property type="nucleotide sequence ID" value="NZ_RAQU01000102.1"/>
</dbReference>
<name>A0A3A9JHP5_9PROT</name>
<keyword evidence="3" id="KW-1185">Reference proteome</keyword>
<dbReference type="OrthoDB" id="8478131at2"/>
<comment type="caution">
    <text evidence="1">The sequence shown here is derived from an EMBL/GenBank/DDBJ whole genome shotgun (WGS) entry which is preliminary data.</text>
</comment>
<dbReference type="AlphaFoldDB" id="A0A3A9JHP5"/>
<organism evidence="1 4">
    <name type="scientific">Teichococcus wenyumeiae</name>
    <dbReference type="NCBI Taxonomy" id="2478470"/>
    <lineage>
        <taxon>Bacteria</taxon>
        <taxon>Pseudomonadati</taxon>
        <taxon>Pseudomonadota</taxon>
        <taxon>Alphaproteobacteria</taxon>
        <taxon>Acetobacterales</taxon>
        <taxon>Roseomonadaceae</taxon>
        <taxon>Roseomonas</taxon>
    </lineage>
</organism>
<evidence type="ECO:0000313" key="2">
    <source>
        <dbReference type="EMBL" id="RMI19210.1"/>
    </source>
</evidence>
<gene>
    <name evidence="1" type="ORF">D6Z83_16080</name>
    <name evidence="2" type="ORF">EBE87_21575</name>
</gene>